<dbReference type="Proteomes" id="UP001141552">
    <property type="component" value="Unassembled WGS sequence"/>
</dbReference>
<keyword evidence="10 12" id="KW-0472">Membrane</keyword>
<reference evidence="13" key="2">
    <citation type="journal article" date="2023" name="Plants (Basel)">
        <title>Annotation of the Turnera subulata (Passifloraceae) Draft Genome Reveals the S-Locus Evolved after the Divergence of Turneroideae from Passifloroideae in a Stepwise Manner.</title>
        <authorList>
            <person name="Henning P.M."/>
            <person name="Roalson E.H."/>
            <person name="Mir W."/>
            <person name="McCubbin A.G."/>
            <person name="Shore J.S."/>
        </authorList>
    </citation>
    <scope>NUCLEOTIDE SEQUENCE</scope>
    <source>
        <strain evidence="13">F60SS</strain>
    </source>
</reference>
<reference evidence="13" key="1">
    <citation type="submission" date="2022-02" db="EMBL/GenBank/DDBJ databases">
        <authorList>
            <person name="Henning P.M."/>
            <person name="McCubbin A.G."/>
            <person name="Shore J.S."/>
        </authorList>
    </citation>
    <scope>NUCLEOTIDE SEQUENCE</scope>
    <source>
        <strain evidence="13">F60SS</strain>
        <tissue evidence="13">Leaves</tissue>
    </source>
</reference>
<keyword evidence="5 11" id="KW-0479">Metal-binding</keyword>
<keyword evidence="9" id="KW-0503">Monooxygenase</keyword>
<dbReference type="AlphaFoldDB" id="A0A9Q0GFR7"/>
<dbReference type="EMBL" id="JAKUCV010000710">
    <property type="protein sequence ID" value="KAJ4849057.1"/>
    <property type="molecule type" value="Genomic_DNA"/>
</dbReference>
<keyword evidence="3 11" id="KW-0349">Heme</keyword>
<evidence type="ECO:0000256" key="11">
    <source>
        <dbReference type="PIRSR" id="PIRSR602401-1"/>
    </source>
</evidence>
<dbReference type="Pfam" id="PF00067">
    <property type="entry name" value="p450"/>
    <property type="match status" value="1"/>
</dbReference>
<dbReference type="SUPFAM" id="SSF48264">
    <property type="entry name" value="Cytochrome P450"/>
    <property type="match status" value="1"/>
</dbReference>
<evidence type="ECO:0000256" key="10">
    <source>
        <dbReference type="ARBA" id="ARBA00023136"/>
    </source>
</evidence>
<dbReference type="GO" id="GO:0020037">
    <property type="term" value="F:heme binding"/>
    <property type="evidence" value="ECO:0007669"/>
    <property type="project" value="InterPro"/>
</dbReference>
<evidence type="ECO:0000256" key="9">
    <source>
        <dbReference type="ARBA" id="ARBA00023033"/>
    </source>
</evidence>
<dbReference type="PANTHER" id="PTHR24282">
    <property type="entry name" value="CYTOCHROME P450 FAMILY MEMBER"/>
    <property type="match status" value="1"/>
</dbReference>
<keyword evidence="4 12" id="KW-0812">Transmembrane</keyword>
<comment type="similarity">
    <text evidence="2">Belongs to the cytochrome P450 family.</text>
</comment>
<dbReference type="PRINTS" id="PR00463">
    <property type="entry name" value="EP450I"/>
</dbReference>
<dbReference type="GO" id="GO:0005506">
    <property type="term" value="F:iron ion binding"/>
    <property type="evidence" value="ECO:0007669"/>
    <property type="project" value="InterPro"/>
</dbReference>
<dbReference type="GO" id="GO:0004497">
    <property type="term" value="F:monooxygenase activity"/>
    <property type="evidence" value="ECO:0007669"/>
    <property type="project" value="UniProtKB-KW"/>
</dbReference>
<keyword evidence="6 12" id="KW-1133">Transmembrane helix</keyword>
<evidence type="ECO:0000256" key="8">
    <source>
        <dbReference type="ARBA" id="ARBA00023004"/>
    </source>
</evidence>
<feature type="binding site" description="axial binding residue" evidence="11">
    <location>
        <position position="472"/>
    </location>
    <ligand>
        <name>heme</name>
        <dbReference type="ChEBI" id="CHEBI:30413"/>
    </ligand>
    <ligandPart>
        <name>Fe</name>
        <dbReference type="ChEBI" id="CHEBI:18248"/>
    </ligandPart>
</feature>
<evidence type="ECO:0008006" key="15">
    <source>
        <dbReference type="Google" id="ProtNLM"/>
    </source>
</evidence>
<evidence type="ECO:0000313" key="14">
    <source>
        <dbReference type="Proteomes" id="UP001141552"/>
    </source>
</evidence>
<keyword evidence="7" id="KW-0560">Oxidoreductase</keyword>
<evidence type="ECO:0000313" key="13">
    <source>
        <dbReference type="EMBL" id="KAJ4849057.1"/>
    </source>
</evidence>
<comment type="caution">
    <text evidence="13">The sequence shown here is derived from an EMBL/GenBank/DDBJ whole genome shotgun (WGS) entry which is preliminary data.</text>
</comment>
<comment type="cofactor">
    <cofactor evidence="11">
        <name>heme</name>
        <dbReference type="ChEBI" id="CHEBI:30413"/>
    </cofactor>
</comment>
<evidence type="ECO:0000256" key="5">
    <source>
        <dbReference type="ARBA" id="ARBA00022723"/>
    </source>
</evidence>
<comment type="subcellular location">
    <subcellularLocation>
        <location evidence="1">Membrane</location>
        <topology evidence="1">Single-pass membrane protein</topology>
    </subcellularLocation>
</comment>
<evidence type="ECO:0000256" key="1">
    <source>
        <dbReference type="ARBA" id="ARBA00004167"/>
    </source>
</evidence>
<organism evidence="13 14">
    <name type="scientific">Turnera subulata</name>
    <dbReference type="NCBI Taxonomy" id="218843"/>
    <lineage>
        <taxon>Eukaryota</taxon>
        <taxon>Viridiplantae</taxon>
        <taxon>Streptophyta</taxon>
        <taxon>Embryophyta</taxon>
        <taxon>Tracheophyta</taxon>
        <taxon>Spermatophyta</taxon>
        <taxon>Magnoliopsida</taxon>
        <taxon>eudicotyledons</taxon>
        <taxon>Gunneridae</taxon>
        <taxon>Pentapetalae</taxon>
        <taxon>rosids</taxon>
        <taxon>fabids</taxon>
        <taxon>Malpighiales</taxon>
        <taxon>Passifloraceae</taxon>
        <taxon>Turnera</taxon>
    </lineage>
</organism>
<dbReference type="InterPro" id="IPR001128">
    <property type="entry name" value="Cyt_P450"/>
</dbReference>
<evidence type="ECO:0000256" key="4">
    <source>
        <dbReference type="ARBA" id="ARBA00022692"/>
    </source>
</evidence>
<dbReference type="GO" id="GO:0016020">
    <property type="term" value="C:membrane"/>
    <property type="evidence" value="ECO:0007669"/>
    <property type="project" value="UniProtKB-SubCell"/>
</dbReference>
<dbReference type="GO" id="GO:0016705">
    <property type="term" value="F:oxidoreductase activity, acting on paired donors, with incorporation or reduction of molecular oxygen"/>
    <property type="evidence" value="ECO:0007669"/>
    <property type="project" value="InterPro"/>
</dbReference>
<dbReference type="InterPro" id="IPR050665">
    <property type="entry name" value="Cytochrome_P450_Monooxygen"/>
</dbReference>
<dbReference type="InterPro" id="IPR036396">
    <property type="entry name" value="Cyt_P450_sf"/>
</dbReference>
<evidence type="ECO:0000256" key="3">
    <source>
        <dbReference type="ARBA" id="ARBA00022617"/>
    </source>
</evidence>
<dbReference type="PRINTS" id="PR00385">
    <property type="entry name" value="P450"/>
</dbReference>
<evidence type="ECO:0000256" key="2">
    <source>
        <dbReference type="ARBA" id="ARBA00010617"/>
    </source>
</evidence>
<evidence type="ECO:0000256" key="6">
    <source>
        <dbReference type="ARBA" id="ARBA00022989"/>
    </source>
</evidence>
<feature type="transmembrane region" description="Helical" evidence="12">
    <location>
        <begin position="6"/>
        <end position="30"/>
    </location>
</feature>
<evidence type="ECO:0000256" key="12">
    <source>
        <dbReference type="SAM" id="Phobius"/>
    </source>
</evidence>
<keyword evidence="14" id="KW-1185">Reference proteome</keyword>
<protein>
    <recommendedName>
        <fullName evidence="15">Cytochrome P450</fullName>
    </recommendedName>
</protein>
<name>A0A9Q0GFR7_9ROSI</name>
<gene>
    <name evidence="13" type="ORF">Tsubulata_029534</name>
</gene>
<dbReference type="PANTHER" id="PTHR24282:SF36">
    <property type="entry name" value="CYTOCHROME P450 714A1-RELATED"/>
    <property type="match status" value="1"/>
</dbReference>
<dbReference type="InterPro" id="IPR002401">
    <property type="entry name" value="Cyt_P450_E_grp-I"/>
</dbReference>
<evidence type="ECO:0000256" key="7">
    <source>
        <dbReference type="ARBA" id="ARBA00023002"/>
    </source>
</evidence>
<proteinExistence type="inferred from homology"/>
<dbReference type="OrthoDB" id="1470350at2759"/>
<keyword evidence="8 11" id="KW-0408">Iron</keyword>
<sequence length="524" mass="59353">MEITLGWRIVLSLAVIGIACTIRICGTVLLRALRIKRKLRMQGITGPSPSFPYGNLREMHQIQMKTVKARNHGGDLVGHDYTSTIFPYFEHWRNKYGLVYTYSTGLRQHLYINDPGLVTEMNQLITMDLGKPSYVTKRLGPMLGTSILRSNGNFWAEQRKIIAPEFFMDKVKCMMGLMVESAQPLLSKWEGYIEAQGGVQADIRVDKDLRSLSAEVIARACFGSSYLEGKEIFSRLVKLKKLLTKHSLLFDVTSFKLFPSKNKERIRELEREVNTLIWKTVEERRQSQHFMEGGALKKDLMQLLLEEAISTGANKRKVTPKSFIVDNCKSLYFAGHDSTATAASWCIMLLASHPEWQSRIREEVTQFCKDGSPDANSLSNLKAVTMVIQEALRLYPPAAFVSREALEEVQIGSITVPKGAYIWTLIPTLHRDPNVWGPDANEFKPERFQDGVSNACKFPQAYVPFGLGPRLCSGRNFALVQLKLVLSLIVAKFEFSLSPNYRHSPCFRMIVEPEHGVQIVIRKA</sequence>
<dbReference type="Gene3D" id="1.10.630.10">
    <property type="entry name" value="Cytochrome P450"/>
    <property type="match status" value="1"/>
</dbReference>
<accession>A0A9Q0GFR7</accession>